<reference evidence="2" key="1">
    <citation type="journal article" date="2020" name="bioRxiv">
        <title>Whole genome comparisons of ergot fungi reveals the divergence and evolution of species within the genus Claviceps are the result of varying mechanisms driving genome evolution and host range expansion.</title>
        <authorList>
            <person name="Wyka S.A."/>
            <person name="Mondo S.J."/>
            <person name="Liu M."/>
            <person name="Dettman J."/>
            <person name="Nalam V."/>
            <person name="Broders K.D."/>
        </authorList>
    </citation>
    <scope>NUCLEOTIDE SEQUENCE</scope>
    <source>
        <strain evidence="2">CCC 602</strain>
    </source>
</reference>
<evidence type="ECO:0000313" key="2">
    <source>
        <dbReference type="EMBL" id="KAG5999935.1"/>
    </source>
</evidence>
<sequence>MDVAYNQHADRARRKNRSTTNVNHLSLAPLTVKLPINDSDAIPDSVNFASKSHGTYLQGKSAPTTPRLLSRGSATPRSRSHHRTPSAPDGSLCKSQSSTYLGIGHSHGKNSRSGTSTPRRREALGNSNRNESDWLLRAGALLTSEAREYKGQTWLISRQSSTSLVGMRDVEEEAFEQELAREREVAGHRASRRGSSVMADDDATSNGSRFNSRFNSRKHSVVESRSYVGTPVDRSAVDGGDSYFPSHEADSTAGPDFVNLDEKLEELEFDTTQDDEATVRRLVRHGTGGKGSWISNVIGWSLFKVDENEEEDDDDDEDEDDDDEDDEREERMDEDELALRGRGASSRRHFEDVLHSPIERVPPPSSDEGGWKDAAWLLSVASKVMF</sequence>
<keyword evidence="3" id="KW-1185">Reference proteome</keyword>
<dbReference type="Pfam" id="PF13136">
    <property type="entry name" value="DUF3984"/>
    <property type="match status" value="1"/>
</dbReference>
<feature type="region of interest" description="Disordered" evidence="1">
    <location>
        <begin position="1"/>
        <end position="22"/>
    </location>
</feature>
<organism evidence="2 3">
    <name type="scientific">Claviceps pusilla</name>
    <dbReference type="NCBI Taxonomy" id="123648"/>
    <lineage>
        <taxon>Eukaryota</taxon>
        <taxon>Fungi</taxon>
        <taxon>Dikarya</taxon>
        <taxon>Ascomycota</taxon>
        <taxon>Pezizomycotina</taxon>
        <taxon>Sordariomycetes</taxon>
        <taxon>Hypocreomycetidae</taxon>
        <taxon>Hypocreales</taxon>
        <taxon>Clavicipitaceae</taxon>
        <taxon>Claviceps</taxon>
    </lineage>
</organism>
<dbReference type="AlphaFoldDB" id="A0A9P7SYV1"/>
<comment type="caution">
    <text evidence="2">The sequence shown here is derived from an EMBL/GenBank/DDBJ whole genome shotgun (WGS) entry which is preliminary data.</text>
</comment>
<dbReference type="EMBL" id="SRPW01001600">
    <property type="protein sequence ID" value="KAG5999935.1"/>
    <property type="molecule type" value="Genomic_DNA"/>
</dbReference>
<feature type="region of interest" description="Disordered" evidence="1">
    <location>
        <begin position="307"/>
        <end position="348"/>
    </location>
</feature>
<name>A0A9P7SYV1_9HYPO</name>
<protein>
    <submittedName>
        <fullName evidence="2">Uncharacterized protein</fullName>
    </submittedName>
</protein>
<proteinExistence type="predicted"/>
<dbReference type="Proteomes" id="UP000748025">
    <property type="component" value="Unassembled WGS sequence"/>
</dbReference>
<gene>
    <name evidence="2" type="ORF">E4U43_001788</name>
</gene>
<feature type="region of interest" description="Disordered" evidence="1">
    <location>
        <begin position="182"/>
        <end position="212"/>
    </location>
</feature>
<feature type="compositionally biased region" description="Acidic residues" evidence="1">
    <location>
        <begin position="307"/>
        <end position="336"/>
    </location>
</feature>
<evidence type="ECO:0000313" key="3">
    <source>
        <dbReference type="Proteomes" id="UP000748025"/>
    </source>
</evidence>
<feature type="region of interest" description="Disordered" evidence="1">
    <location>
        <begin position="53"/>
        <end position="128"/>
    </location>
</feature>
<evidence type="ECO:0000256" key="1">
    <source>
        <dbReference type="SAM" id="MobiDB-lite"/>
    </source>
</evidence>
<dbReference type="InterPro" id="IPR025040">
    <property type="entry name" value="DUF3984"/>
</dbReference>
<dbReference type="OrthoDB" id="5339776at2759"/>
<accession>A0A9P7SYV1</accession>